<evidence type="ECO:0000256" key="5">
    <source>
        <dbReference type="SAM" id="MobiDB-lite"/>
    </source>
</evidence>
<keyword evidence="6" id="KW-1133">Transmembrane helix</keyword>
<evidence type="ECO:0000256" key="2">
    <source>
        <dbReference type="ARBA" id="ARBA00022801"/>
    </source>
</evidence>
<organism evidence="7 8">
    <name type="scientific">Vicia faba</name>
    <name type="common">Broad bean</name>
    <name type="synonym">Faba vulgaris</name>
    <dbReference type="NCBI Taxonomy" id="3906"/>
    <lineage>
        <taxon>Eukaryota</taxon>
        <taxon>Viridiplantae</taxon>
        <taxon>Streptophyta</taxon>
        <taxon>Embryophyta</taxon>
        <taxon>Tracheophyta</taxon>
        <taxon>Spermatophyta</taxon>
        <taxon>Magnoliopsida</taxon>
        <taxon>eudicotyledons</taxon>
        <taxon>Gunneridae</taxon>
        <taxon>Pentapetalae</taxon>
        <taxon>rosids</taxon>
        <taxon>fabids</taxon>
        <taxon>Fabales</taxon>
        <taxon>Fabaceae</taxon>
        <taxon>Papilionoideae</taxon>
        <taxon>50 kb inversion clade</taxon>
        <taxon>NPAAA clade</taxon>
        <taxon>Hologalegina</taxon>
        <taxon>IRL clade</taxon>
        <taxon>Fabeae</taxon>
        <taxon>Vicia</taxon>
    </lineage>
</organism>
<dbReference type="CDD" id="cd24043">
    <property type="entry name" value="ASKHA_NBD_AtAPY7-like"/>
    <property type="match status" value="1"/>
</dbReference>
<dbReference type="GO" id="GO:0009134">
    <property type="term" value="P:nucleoside diphosphate catabolic process"/>
    <property type="evidence" value="ECO:0007669"/>
    <property type="project" value="TreeGrafter"/>
</dbReference>
<feature type="region of interest" description="Disordered" evidence="5">
    <location>
        <begin position="362"/>
        <end position="385"/>
    </location>
</feature>
<feature type="binding site" evidence="4">
    <location>
        <begin position="278"/>
        <end position="282"/>
    </location>
    <ligand>
        <name>ATP</name>
        <dbReference type="ChEBI" id="CHEBI:30616"/>
    </ligand>
</feature>
<accession>A0AAV1AEI5</accession>
<dbReference type="GO" id="GO:0005524">
    <property type="term" value="F:ATP binding"/>
    <property type="evidence" value="ECO:0007669"/>
    <property type="project" value="UniProtKB-KW"/>
</dbReference>
<dbReference type="EMBL" id="OX451739">
    <property type="protein sequence ID" value="CAI8608864.1"/>
    <property type="molecule type" value="Genomic_DNA"/>
</dbReference>
<dbReference type="Gene3D" id="3.30.420.40">
    <property type="match status" value="1"/>
</dbReference>
<evidence type="ECO:0000313" key="7">
    <source>
        <dbReference type="EMBL" id="CAI8608864.1"/>
    </source>
</evidence>
<keyword evidence="6" id="KW-0812">Transmembrane</keyword>
<comment type="similarity">
    <text evidence="1">Belongs to the GDA1/CD39 NTPase family.</text>
</comment>
<keyword evidence="4" id="KW-0067">ATP-binding</keyword>
<dbReference type="AlphaFoldDB" id="A0AAV1AEI5"/>
<gene>
    <name evidence="7" type="ORF">VFH_IV106000</name>
</gene>
<protein>
    <recommendedName>
        <fullName evidence="9">Apyrase 7</fullName>
    </recommendedName>
</protein>
<evidence type="ECO:0000256" key="1">
    <source>
        <dbReference type="ARBA" id="ARBA00009283"/>
    </source>
</evidence>
<name>A0AAV1AEI5_VICFA</name>
<dbReference type="InterPro" id="IPR000407">
    <property type="entry name" value="GDA1_CD39_NTPase"/>
</dbReference>
<keyword evidence="6" id="KW-0472">Membrane</keyword>
<sequence length="782" mass="86597">MVFGKPPGGKGNLRISSSLQDLTSYRHLDPQYSIPTLNSINQQQQQQQQQLLQNSTFSKTKPTQTLTPAHKKWARPITLFICFFILLILIIYTISSLYSHHSGKYYVVLDCGSTGTRVYVYKAELQTKQDTPFPISVTSLRNGLQKKRNSLSGRAYDRMETEPGLDKLVHNVTGLKAALKPLLKWAMKQIPVGAHKSTSLFLYATAGVRRLPNEDSKWLLQNAWTVLKGSSFVCRKEWVKIITGTEEAYFGWIALNYDNGVLGVKPRKATYGALDLGGSSLQVTFESDQTLNSETSLYVKIGSVNHHLTAYSLAGYGLNEAFDKSVAYVFKKDKVGLGGTVKHPCLQSGFKSQYTCSRCSSGEREREGESPKVNGSESVGGGGGKGELKTSVTLVGAPNWQECSVIGKVAVNLSEWSDVGKSLDCEVSPCALRENLPRPLGHFYVISGFFVVYRFFNLSSEANIDDVLEKGREFCEKKWDVAKKSVDPQPFIEQYCFRAPYVASLLREGLHITDRDITVGSGGITWTLGVALLEAGKSYSTRFGLHGFDLVQMKTNPLILIPILLLSLILLCCALSCVLKWVPRFFRRQYLPLFRNNNGSSASVLNIPSPLWFKSWSPIISGESRIKTPLSPTIAGSQDRPFGLGPGLGDNSGGIQMMESSFYPATSSVSHSYSSSNLGQMPFDSSNIGTFWSPHRSLGHHHLDFGESIGTAEAENFLGITRTSCHSFQLMSRRLEKSWQEYNSKLICFSGSLTSKPISFTRFLSQMSEHCCSIIHYHSCSG</sequence>
<dbReference type="Gene3D" id="3.30.420.150">
    <property type="entry name" value="Exopolyphosphatase. Domain 2"/>
    <property type="match status" value="1"/>
</dbReference>
<evidence type="ECO:0008006" key="9">
    <source>
        <dbReference type="Google" id="ProtNLM"/>
    </source>
</evidence>
<reference evidence="7 8" key="1">
    <citation type="submission" date="2023-01" db="EMBL/GenBank/DDBJ databases">
        <authorList>
            <person name="Kreplak J."/>
        </authorList>
    </citation>
    <scope>NUCLEOTIDE SEQUENCE [LARGE SCALE GENOMIC DNA]</scope>
</reference>
<keyword evidence="8" id="KW-1185">Reference proteome</keyword>
<dbReference type="GO" id="GO:0017110">
    <property type="term" value="F:nucleoside diphosphate phosphatase activity"/>
    <property type="evidence" value="ECO:0007669"/>
    <property type="project" value="TreeGrafter"/>
</dbReference>
<feature type="active site" description="Proton acceptor" evidence="3">
    <location>
        <position position="247"/>
    </location>
</feature>
<keyword evidence="2" id="KW-0378">Hydrolase</keyword>
<evidence type="ECO:0000256" key="3">
    <source>
        <dbReference type="PIRSR" id="PIRSR600407-1"/>
    </source>
</evidence>
<feature type="transmembrane region" description="Helical" evidence="6">
    <location>
        <begin position="77"/>
        <end position="98"/>
    </location>
</feature>
<feature type="transmembrane region" description="Helical" evidence="6">
    <location>
        <begin position="559"/>
        <end position="582"/>
    </location>
</feature>
<dbReference type="PANTHER" id="PTHR11782">
    <property type="entry name" value="ADENOSINE/GUANOSINE DIPHOSPHATASE"/>
    <property type="match status" value="1"/>
</dbReference>
<dbReference type="Proteomes" id="UP001157006">
    <property type="component" value="Chromosome 4"/>
</dbReference>
<proteinExistence type="inferred from homology"/>
<dbReference type="PANTHER" id="PTHR11782:SF128">
    <property type="entry name" value="GDA1_CD39 NUCLEOSIDE PHOSPHATASE FAMILY PROTEIN"/>
    <property type="match status" value="1"/>
</dbReference>
<keyword evidence="4" id="KW-0547">Nucleotide-binding</keyword>
<dbReference type="GO" id="GO:0016020">
    <property type="term" value="C:membrane"/>
    <property type="evidence" value="ECO:0007669"/>
    <property type="project" value="TreeGrafter"/>
</dbReference>
<dbReference type="Pfam" id="PF01150">
    <property type="entry name" value="GDA1_CD39"/>
    <property type="match status" value="1"/>
</dbReference>
<evidence type="ECO:0000313" key="8">
    <source>
        <dbReference type="Proteomes" id="UP001157006"/>
    </source>
</evidence>
<evidence type="ECO:0000256" key="4">
    <source>
        <dbReference type="PIRSR" id="PIRSR600407-2"/>
    </source>
</evidence>
<evidence type="ECO:0000256" key="6">
    <source>
        <dbReference type="SAM" id="Phobius"/>
    </source>
</evidence>